<comment type="catalytic activity">
    <reaction evidence="6">
        <text>alpha-D-glucosamine 1-phosphate = D-glucosamine 6-phosphate</text>
        <dbReference type="Rhea" id="RHEA:23424"/>
        <dbReference type="ChEBI" id="CHEBI:58516"/>
        <dbReference type="ChEBI" id="CHEBI:58725"/>
        <dbReference type="EC" id="5.4.2.10"/>
    </reaction>
</comment>
<dbReference type="FunFam" id="3.40.120.10:FF:000003">
    <property type="entry name" value="Phosphoglucosamine mutase"/>
    <property type="match status" value="1"/>
</dbReference>
<gene>
    <name evidence="6 11" type="primary">glmM</name>
    <name evidence="11" type="ORF">BSEPE_1314</name>
</gene>
<evidence type="ECO:0000256" key="1">
    <source>
        <dbReference type="ARBA" id="ARBA00010231"/>
    </source>
</evidence>
<dbReference type="GO" id="GO:0009252">
    <property type="term" value="P:peptidoglycan biosynthetic process"/>
    <property type="evidence" value="ECO:0007669"/>
    <property type="project" value="TreeGrafter"/>
</dbReference>
<comment type="function">
    <text evidence="6">Catalyzes the conversion of glucosamine-6-phosphate to glucosamine-1-phosphate.</text>
</comment>
<dbReference type="Gene3D" id="3.30.310.50">
    <property type="entry name" value="Alpha-D-phosphohexomutase, C-terminal domain"/>
    <property type="match status" value="1"/>
</dbReference>
<dbReference type="STRING" id="1303921.BSEPE_1314"/>
<comment type="cofactor">
    <cofactor evidence="6">
        <name>Mg(2+)</name>
        <dbReference type="ChEBI" id="CHEBI:18420"/>
    </cofactor>
    <text evidence="6">Binds 1 Mg(2+) ion per subunit.</text>
</comment>
<evidence type="ECO:0000256" key="6">
    <source>
        <dbReference type="HAMAP-Rule" id="MF_01554"/>
    </source>
</evidence>
<dbReference type="InterPro" id="IPR006352">
    <property type="entry name" value="GlmM_bact"/>
</dbReference>
<dbReference type="Proteomes" id="UP000067399">
    <property type="component" value="Chromosome"/>
</dbReference>
<reference evidence="11 12" key="2">
    <citation type="journal article" date="2016" name="ISME J.">
        <title>Heterogeneous composition of key metabolic gene clusters in a vent mussel symbiont population.</title>
        <authorList>
            <person name="Ikuta T."/>
            <person name="Takaki Y."/>
            <person name="Nagai Y."/>
            <person name="Shimamura S."/>
            <person name="Tsuda M."/>
            <person name="Kawagucci S."/>
            <person name="Aoki Y."/>
            <person name="Inoue K."/>
            <person name="Teruya M."/>
            <person name="Satou K."/>
            <person name="Teruya K."/>
            <person name="Shimoji M."/>
            <person name="Tamotsu H."/>
            <person name="Hirano T."/>
            <person name="Maruyama T."/>
            <person name="Yoshida T."/>
        </authorList>
    </citation>
    <scope>NUCLEOTIDE SEQUENCE [LARGE SCALE GENOMIC DNA]</scope>
    <source>
        <strain evidence="11 12">Myojin Knoll</strain>
    </source>
</reference>
<evidence type="ECO:0000259" key="10">
    <source>
        <dbReference type="Pfam" id="PF02880"/>
    </source>
</evidence>
<name>A0A0P0UTE9_9GAMM</name>
<dbReference type="PANTHER" id="PTHR42946:SF1">
    <property type="entry name" value="PHOSPHOGLUCOMUTASE (ALPHA-D-GLUCOSE-1,6-BISPHOSPHATE-DEPENDENT)"/>
    <property type="match status" value="1"/>
</dbReference>
<evidence type="ECO:0000259" key="7">
    <source>
        <dbReference type="Pfam" id="PF00408"/>
    </source>
</evidence>
<feature type="binding site" evidence="6">
    <location>
        <position position="240"/>
    </location>
    <ligand>
        <name>Mg(2+)</name>
        <dbReference type="ChEBI" id="CHEBI:18420"/>
    </ligand>
</feature>
<dbReference type="EC" id="5.4.2.10" evidence="6"/>
<dbReference type="CDD" id="cd05802">
    <property type="entry name" value="GlmM"/>
    <property type="match status" value="1"/>
</dbReference>
<dbReference type="InterPro" id="IPR005845">
    <property type="entry name" value="A-D-PHexomutase_a/b/a-II"/>
</dbReference>
<dbReference type="InterPro" id="IPR050060">
    <property type="entry name" value="Phosphoglucosamine_mutase"/>
</dbReference>
<dbReference type="AlphaFoldDB" id="A0A0P0UTE9"/>
<dbReference type="GO" id="GO:0000287">
    <property type="term" value="F:magnesium ion binding"/>
    <property type="evidence" value="ECO:0007669"/>
    <property type="project" value="UniProtKB-UniRule"/>
</dbReference>
<dbReference type="Pfam" id="PF02878">
    <property type="entry name" value="PGM_PMM_I"/>
    <property type="match status" value="1"/>
</dbReference>
<dbReference type="EMBL" id="AP013042">
    <property type="protein sequence ID" value="BAS68297.1"/>
    <property type="molecule type" value="Genomic_DNA"/>
</dbReference>
<feature type="domain" description="Alpha-D-phosphohexomutase alpha/beta/alpha" evidence="10">
    <location>
        <begin position="257"/>
        <end position="369"/>
    </location>
</feature>
<dbReference type="GO" id="GO:0005829">
    <property type="term" value="C:cytosol"/>
    <property type="evidence" value="ECO:0007669"/>
    <property type="project" value="TreeGrafter"/>
</dbReference>
<feature type="modified residue" description="Phosphoserine" evidence="6">
    <location>
        <position position="101"/>
    </location>
</feature>
<dbReference type="Pfam" id="PF02880">
    <property type="entry name" value="PGM_PMM_III"/>
    <property type="match status" value="1"/>
</dbReference>
<dbReference type="Pfam" id="PF02879">
    <property type="entry name" value="PGM_PMM_II"/>
    <property type="match status" value="1"/>
</dbReference>
<keyword evidence="5 6" id="KW-0413">Isomerase</keyword>
<accession>A0A0P0UTE9</accession>
<keyword evidence="2 6" id="KW-0597">Phosphoprotein</keyword>
<keyword evidence="12" id="KW-1185">Reference proteome</keyword>
<dbReference type="KEGG" id="ebh:BSEPE_1314"/>
<dbReference type="SUPFAM" id="SSF53738">
    <property type="entry name" value="Phosphoglucomutase, first 3 domains"/>
    <property type="match status" value="3"/>
</dbReference>
<dbReference type="PANTHER" id="PTHR42946">
    <property type="entry name" value="PHOSPHOHEXOSE MUTASE"/>
    <property type="match status" value="1"/>
</dbReference>
<feature type="binding site" evidence="6">
    <location>
        <position position="244"/>
    </location>
    <ligand>
        <name>Mg(2+)</name>
        <dbReference type="ChEBI" id="CHEBI:18420"/>
    </ligand>
</feature>
<proteinExistence type="inferred from homology"/>
<organism evidence="11 12">
    <name type="scientific">endosymbiont of Bathymodiolus septemdierum str. Myojin knoll</name>
    <dbReference type="NCBI Taxonomy" id="1303921"/>
    <lineage>
        <taxon>Bacteria</taxon>
        <taxon>Pseudomonadati</taxon>
        <taxon>Pseudomonadota</taxon>
        <taxon>Gammaproteobacteria</taxon>
        <taxon>sulfur-oxidizing symbionts</taxon>
    </lineage>
</organism>
<comment type="similarity">
    <text evidence="1 6">Belongs to the phosphohexose mutase family.</text>
</comment>
<dbReference type="HAMAP" id="MF_01554_B">
    <property type="entry name" value="GlmM_B"/>
    <property type="match status" value="1"/>
</dbReference>
<feature type="binding site" evidence="6">
    <location>
        <position position="242"/>
    </location>
    <ligand>
        <name>Mg(2+)</name>
        <dbReference type="ChEBI" id="CHEBI:18420"/>
    </ligand>
</feature>
<comment type="PTM">
    <text evidence="6">Activated by phosphorylation.</text>
</comment>
<dbReference type="InterPro" id="IPR005843">
    <property type="entry name" value="A-D-PHexomutase_C"/>
</dbReference>
<dbReference type="OrthoDB" id="9803322at2"/>
<dbReference type="NCBIfam" id="TIGR01455">
    <property type="entry name" value="glmM"/>
    <property type="match status" value="1"/>
</dbReference>
<dbReference type="GO" id="GO:0008966">
    <property type="term" value="F:phosphoglucosamine mutase activity"/>
    <property type="evidence" value="ECO:0007669"/>
    <property type="project" value="UniProtKB-UniRule"/>
</dbReference>
<dbReference type="Pfam" id="PF00408">
    <property type="entry name" value="PGM_PMM_IV"/>
    <property type="match status" value="1"/>
</dbReference>
<keyword evidence="4 6" id="KW-0460">Magnesium</keyword>
<dbReference type="SUPFAM" id="SSF55957">
    <property type="entry name" value="Phosphoglucomutase, C-terminal domain"/>
    <property type="match status" value="1"/>
</dbReference>
<reference evidence="11 12" key="1">
    <citation type="journal article" date="2000" name="Mar. Ecol. Prog. Ser.">
        <title>Phylogenetic characterization of endosymbionts in three hydrothermal vent mussels: influence on host distributions.</title>
        <authorList>
            <person name="Fujiwara Y."/>
            <person name="Takai K."/>
            <person name="Uematsu K."/>
            <person name="Tsuchida S."/>
            <person name="Hunt J.C."/>
            <person name="Hashimoto J."/>
        </authorList>
    </citation>
    <scope>NUCLEOTIDE SEQUENCE [LARGE SCALE GENOMIC DNA]</scope>
    <source>
        <strain evidence="11 12">Myojin Knoll</strain>
    </source>
</reference>
<evidence type="ECO:0000256" key="3">
    <source>
        <dbReference type="ARBA" id="ARBA00022723"/>
    </source>
</evidence>
<dbReference type="GO" id="GO:0006048">
    <property type="term" value="P:UDP-N-acetylglucosamine biosynthetic process"/>
    <property type="evidence" value="ECO:0007669"/>
    <property type="project" value="TreeGrafter"/>
</dbReference>
<dbReference type="Gene3D" id="3.40.120.10">
    <property type="entry name" value="Alpha-D-Glucose-1,6-Bisphosphate, subunit A, domain 3"/>
    <property type="match status" value="3"/>
</dbReference>
<evidence type="ECO:0000256" key="4">
    <source>
        <dbReference type="ARBA" id="ARBA00022842"/>
    </source>
</evidence>
<feature type="active site" description="Phosphoserine intermediate" evidence="6">
    <location>
        <position position="101"/>
    </location>
</feature>
<dbReference type="InterPro" id="IPR016055">
    <property type="entry name" value="A-D-PHexomutase_a/b/a-I/II/III"/>
</dbReference>
<dbReference type="FunFam" id="3.30.310.50:FF:000001">
    <property type="entry name" value="Phosphoglucosamine mutase"/>
    <property type="match status" value="1"/>
</dbReference>
<dbReference type="InterPro" id="IPR005841">
    <property type="entry name" value="Alpha-D-phosphohexomutase_SF"/>
</dbReference>
<evidence type="ECO:0000313" key="11">
    <source>
        <dbReference type="EMBL" id="BAS68297.1"/>
    </source>
</evidence>
<keyword evidence="3 6" id="KW-0479">Metal-binding</keyword>
<dbReference type="FunFam" id="3.40.120.10:FF:000001">
    <property type="entry name" value="Phosphoglucosamine mutase"/>
    <property type="match status" value="1"/>
</dbReference>
<evidence type="ECO:0000313" key="12">
    <source>
        <dbReference type="Proteomes" id="UP000067399"/>
    </source>
</evidence>
<dbReference type="GO" id="GO:0005975">
    <property type="term" value="P:carbohydrate metabolic process"/>
    <property type="evidence" value="ECO:0007669"/>
    <property type="project" value="InterPro"/>
</dbReference>
<evidence type="ECO:0000259" key="8">
    <source>
        <dbReference type="Pfam" id="PF02878"/>
    </source>
</evidence>
<evidence type="ECO:0000259" key="9">
    <source>
        <dbReference type="Pfam" id="PF02879"/>
    </source>
</evidence>
<feature type="domain" description="Alpha-D-phosphohexomutase alpha/beta/alpha" evidence="8">
    <location>
        <begin position="4"/>
        <end position="132"/>
    </location>
</feature>
<dbReference type="RefSeq" id="WP_066045366.1">
    <property type="nucleotide sequence ID" value="NZ_AP013042.1"/>
</dbReference>
<dbReference type="NCBIfam" id="NF008139">
    <property type="entry name" value="PRK10887.1"/>
    <property type="match status" value="1"/>
</dbReference>
<feature type="domain" description="Alpha-D-phosphohexomutase alpha/beta/alpha" evidence="9">
    <location>
        <begin position="156"/>
        <end position="253"/>
    </location>
</feature>
<dbReference type="InterPro" id="IPR036900">
    <property type="entry name" value="A-D-PHexomutase_C_sf"/>
</dbReference>
<sequence length="442" mass="47683">MASYFGTDGIRGEVGVEPITADFFLKLGWAVGSVLAQNHNNPSVVIGKDTRVSGYLFESALEAGFLSAGVDVGLLGPMPTPAIAYLTQTYGATAGVVISASHNHFQDNGVKFFSEKGFKLSDQDQKDIEMRLSQPMVSVSSENIGKAIRHEQSLGRYIDFCKRSFDKKMDLSSLNIVVDCANGATYHIAENVFSELGANITVINNQPDGFNINLNCGATDTENLQQVVVEEKADLGIAFDGDGDRLMMVDSQGKLIDGDELVFIIAKAWKVQNRLVNNTVVGTKMTNLGVRHGYKTLDINFIEADVGDRFVMEEMQNNDSILGGEGSGHIICLNQTTSGDAIIAALQVLEIIISSGKTLDKLKSEVQKYPQVLINVKVKGHLDLSEHQALKEAKIAVESALGDSGRVLIRASGTEPLIRIMVEGKDLTLVQKSAEALAVTLS</sequence>
<protein>
    <recommendedName>
        <fullName evidence="6">Phosphoglucosamine mutase</fullName>
        <ecNumber evidence="6">5.4.2.10</ecNumber>
    </recommendedName>
</protein>
<feature type="binding site" description="via phosphate group" evidence="6">
    <location>
        <position position="101"/>
    </location>
    <ligand>
        <name>Mg(2+)</name>
        <dbReference type="ChEBI" id="CHEBI:18420"/>
    </ligand>
</feature>
<evidence type="ECO:0000256" key="2">
    <source>
        <dbReference type="ARBA" id="ARBA00022553"/>
    </source>
</evidence>
<feature type="domain" description="Alpha-D-phosphohexomutase C-terminal" evidence="7">
    <location>
        <begin position="373"/>
        <end position="437"/>
    </location>
</feature>
<dbReference type="PRINTS" id="PR00509">
    <property type="entry name" value="PGMPMM"/>
</dbReference>
<evidence type="ECO:0000256" key="5">
    <source>
        <dbReference type="ARBA" id="ARBA00023235"/>
    </source>
</evidence>
<dbReference type="GO" id="GO:0004615">
    <property type="term" value="F:phosphomannomutase activity"/>
    <property type="evidence" value="ECO:0007669"/>
    <property type="project" value="TreeGrafter"/>
</dbReference>
<dbReference type="InterPro" id="IPR005846">
    <property type="entry name" value="A-D-PHexomutase_a/b/a-III"/>
</dbReference>
<dbReference type="InterPro" id="IPR005844">
    <property type="entry name" value="A-D-PHexomutase_a/b/a-I"/>
</dbReference>